<dbReference type="GO" id="GO:0007608">
    <property type="term" value="P:sensory perception of smell"/>
    <property type="evidence" value="ECO:0007669"/>
    <property type="project" value="TreeGrafter"/>
</dbReference>
<dbReference type="GO" id="GO:0005549">
    <property type="term" value="F:odorant binding"/>
    <property type="evidence" value="ECO:0007669"/>
    <property type="project" value="InterPro"/>
</dbReference>
<evidence type="ECO:0000256" key="2">
    <source>
        <dbReference type="ARBA" id="ARBA00008098"/>
    </source>
</evidence>
<evidence type="ECO:0000256" key="5">
    <source>
        <dbReference type="ARBA" id="ARBA00056866"/>
    </source>
</evidence>
<feature type="signal peptide" evidence="6">
    <location>
        <begin position="1"/>
        <end position="19"/>
    </location>
</feature>
<evidence type="ECO:0000256" key="3">
    <source>
        <dbReference type="ARBA" id="ARBA00022525"/>
    </source>
</evidence>
<dbReference type="Pfam" id="PF01395">
    <property type="entry name" value="PBP_GOBP"/>
    <property type="match status" value="1"/>
</dbReference>
<dbReference type="PANTHER" id="PTHR21364">
    <property type="entry name" value="GENERAL ODORANT-BINDING PROTEIN 19A"/>
    <property type="match status" value="1"/>
</dbReference>
<dbReference type="InParanoid" id="A0A1Y1NGY6"/>
<dbReference type="InterPro" id="IPR036728">
    <property type="entry name" value="PBP_GOBP_sf"/>
</dbReference>
<evidence type="ECO:0000313" key="9">
    <source>
        <dbReference type="Proteomes" id="UP000327044"/>
    </source>
</evidence>
<accession>A0A1Y1NGY6</accession>
<protein>
    <submittedName>
        <fullName evidence="7">Uncharacterized protein</fullName>
    </submittedName>
</protein>
<gene>
    <name evidence="8" type="ORF">PPYR_08587</name>
</gene>
<evidence type="ECO:0000256" key="4">
    <source>
        <dbReference type="ARBA" id="ARBA00023180"/>
    </source>
</evidence>
<dbReference type="GO" id="GO:0042048">
    <property type="term" value="P:olfactory behavior"/>
    <property type="evidence" value="ECO:0007669"/>
    <property type="project" value="TreeGrafter"/>
</dbReference>
<dbReference type="EMBL" id="GEZM01002740">
    <property type="protein sequence ID" value="JAV97152.1"/>
    <property type="molecule type" value="Transcribed_RNA"/>
</dbReference>
<dbReference type="GO" id="GO:0035275">
    <property type="term" value="F:dibutyl phthalate binding"/>
    <property type="evidence" value="ECO:0007669"/>
    <property type="project" value="TreeGrafter"/>
</dbReference>
<dbReference type="Proteomes" id="UP000327044">
    <property type="component" value="Unassembled WGS sequence"/>
</dbReference>
<dbReference type="SUPFAM" id="SSF47565">
    <property type="entry name" value="Insect pheromone/odorant-binding proteins"/>
    <property type="match status" value="1"/>
</dbReference>
<comment type="similarity">
    <text evidence="2">Belongs to the PBP/GOBP family.</text>
</comment>
<evidence type="ECO:0000313" key="8">
    <source>
        <dbReference type="EMBL" id="KAB0797594.1"/>
    </source>
</evidence>
<sequence>MYKISALVILCVSIPTILCMSDEMQELLDMLHNTCREQSGAAEDVIRAVSKGVFADDQNLKCYAKCIMTEMSTISDDGVVDVEATVALLPEDVRSKFEPTVRKCGSPAGADACDTALKAFKCYYENDPADFFFP</sequence>
<keyword evidence="3" id="KW-0964">Secreted</keyword>
<dbReference type="SMART" id="SM00708">
    <property type="entry name" value="PhBP"/>
    <property type="match status" value="1"/>
</dbReference>
<reference evidence="8 9" key="2">
    <citation type="journal article" date="2018" name="Elife">
        <title>Firefly genomes illuminate parallel origins of bioluminescence in beetles.</title>
        <authorList>
            <person name="Fallon T.R."/>
            <person name="Lower S.E."/>
            <person name="Chang C.H."/>
            <person name="Bessho-Uehara M."/>
            <person name="Martin G.J."/>
            <person name="Bewick A.J."/>
            <person name="Behringer M."/>
            <person name="Debat H.J."/>
            <person name="Wong I."/>
            <person name="Day J.C."/>
            <person name="Suvorov A."/>
            <person name="Silva C.J."/>
            <person name="Stanger-Hall K.F."/>
            <person name="Hall D.W."/>
            <person name="Schmitz R.J."/>
            <person name="Nelson D.R."/>
            <person name="Lewis S.M."/>
            <person name="Shigenobu S."/>
            <person name="Bybee S.M."/>
            <person name="Larracuente A.M."/>
            <person name="Oba Y."/>
            <person name="Weng J.K."/>
        </authorList>
    </citation>
    <scope>NUCLEOTIDE SEQUENCE [LARGE SCALE GENOMIC DNA]</scope>
    <source>
        <strain evidence="8">1611_PpyrPB1</strain>
        <tissue evidence="8">Whole body</tissue>
    </source>
</reference>
<keyword evidence="9" id="KW-1185">Reference proteome</keyword>
<keyword evidence="4" id="KW-0325">Glycoprotein</keyword>
<organism evidence="7">
    <name type="scientific">Photinus pyralis</name>
    <name type="common">Common eastern firefly</name>
    <name type="synonym">Lampyris pyralis</name>
    <dbReference type="NCBI Taxonomy" id="7054"/>
    <lineage>
        <taxon>Eukaryota</taxon>
        <taxon>Metazoa</taxon>
        <taxon>Ecdysozoa</taxon>
        <taxon>Arthropoda</taxon>
        <taxon>Hexapoda</taxon>
        <taxon>Insecta</taxon>
        <taxon>Pterygota</taxon>
        <taxon>Neoptera</taxon>
        <taxon>Endopterygota</taxon>
        <taxon>Coleoptera</taxon>
        <taxon>Polyphaga</taxon>
        <taxon>Elateriformia</taxon>
        <taxon>Elateroidea</taxon>
        <taxon>Lampyridae</taxon>
        <taxon>Lampyrinae</taxon>
        <taxon>Photinus</taxon>
    </lineage>
</organism>
<dbReference type="OrthoDB" id="6815539at2759"/>
<dbReference type="GO" id="GO:0005576">
    <property type="term" value="C:extracellular region"/>
    <property type="evidence" value="ECO:0007669"/>
    <property type="project" value="UniProtKB-SubCell"/>
</dbReference>
<dbReference type="PANTHER" id="PTHR21364:SF2">
    <property type="entry name" value="GENERAL ODORANT-BINDING PROTEIN 19A"/>
    <property type="match status" value="1"/>
</dbReference>
<dbReference type="AlphaFoldDB" id="A0A1Y1NGY6"/>
<comment type="subcellular location">
    <subcellularLocation>
        <location evidence="1">Secreted</location>
    </subcellularLocation>
</comment>
<evidence type="ECO:0000256" key="6">
    <source>
        <dbReference type="SAM" id="SignalP"/>
    </source>
</evidence>
<name>A0A1Y1NGY6_PHOPY</name>
<evidence type="ECO:0000313" key="7">
    <source>
        <dbReference type="EMBL" id="JAV97152.1"/>
    </source>
</evidence>
<evidence type="ECO:0000256" key="1">
    <source>
        <dbReference type="ARBA" id="ARBA00004613"/>
    </source>
</evidence>
<reference evidence="8" key="3">
    <citation type="submission" date="2019-08" db="EMBL/GenBank/DDBJ databases">
        <authorList>
            <consortium name="Photinus pyralis genome working group"/>
            <person name="Fallon T.R."/>
            <person name="Sander Lower S.E."/>
            <person name="Weng J.-K."/>
        </authorList>
    </citation>
    <scope>NUCLEOTIDE SEQUENCE</scope>
    <source>
        <strain evidence="8">1611_PpyrPB1</strain>
        <tissue evidence="8">Whole body</tissue>
    </source>
</reference>
<proteinExistence type="inferred from homology"/>
<dbReference type="FunFam" id="1.10.238.20:FF:000001">
    <property type="entry name" value="General odorant-binding protein lush"/>
    <property type="match status" value="1"/>
</dbReference>
<dbReference type="CDD" id="cd23992">
    <property type="entry name" value="PBP_GOBP"/>
    <property type="match status" value="1"/>
</dbReference>
<keyword evidence="6" id="KW-0732">Signal</keyword>
<comment type="function">
    <text evidence="5">May be a carrier protein for lipids.</text>
</comment>
<dbReference type="EMBL" id="VVIM01000006">
    <property type="protein sequence ID" value="KAB0797594.1"/>
    <property type="molecule type" value="Genomic_DNA"/>
</dbReference>
<dbReference type="Gene3D" id="1.10.238.20">
    <property type="entry name" value="Pheromone/general odorant binding protein domain"/>
    <property type="match status" value="1"/>
</dbReference>
<feature type="chain" id="PRO_5036312596" evidence="6">
    <location>
        <begin position="20"/>
        <end position="134"/>
    </location>
</feature>
<dbReference type="InterPro" id="IPR006170">
    <property type="entry name" value="PBP/GOBP"/>
</dbReference>
<dbReference type="FunCoup" id="A0A1Y1NGY6">
    <property type="interactions" value="54"/>
</dbReference>
<reference evidence="7" key="1">
    <citation type="journal article" date="2016" name="Sci. Rep.">
        <title>Molecular characterization of firefly nuptial gifts: a multi-omics approach sheds light on postcopulatory sexual selection.</title>
        <authorList>
            <person name="Al-Wathiqui N."/>
            <person name="Fallon T.R."/>
            <person name="South A."/>
            <person name="Weng J.K."/>
            <person name="Lewis S.M."/>
        </authorList>
    </citation>
    <scope>NUCLEOTIDE SEQUENCE</scope>
</reference>